<accession>T1B870</accession>
<dbReference type="InterPro" id="IPR009000">
    <property type="entry name" value="Transl_B-barrel_sf"/>
</dbReference>
<dbReference type="SUPFAM" id="SSF50447">
    <property type="entry name" value="Translation proteins"/>
    <property type="match status" value="1"/>
</dbReference>
<dbReference type="PANTHER" id="PTHR42854:SF3">
    <property type="entry name" value="EUKARYOTIC TRANSLATION INITIATION FACTOR 2 SUBUNIT 3-RELATED"/>
    <property type="match status" value="1"/>
</dbReference>
<feature type="non-terminal residue" evidence="7">
    <location>
        <position position="1"/>
    </location>
</feature>
<evidence type="ECO:0000256" key="2">
    <source>
        <dbReference type="ARBA" id="ARBA00022741"/>
    </source>
</evidence>
<keyword evidence="2" id="KW-0547">Nucleotide-binding</keyword>
<evidence type="ECO:0000313" key="7">
    <source>
        <dbReference type="EMBL" id="EQD49219.1"/>
    </source>
</evidence>
<dbReference type="EMBL" id="AUZY01007663">
    <property type="protein sequence ID" value="EQD49219.1"/>
    <property type="molecule type" value="Genomic_DNA"/>
</dbReference>
<name>T1B870_9ZZZZ</name>
<dbReference type="FunFam" id="2.40.30.10:FF:000075">
    <property type="entry name" value="Translation initiation factor 2 subunit gamma"/>
    <property type="match status" value="1"/>
</dbReference>
<dbReference type="InterPro" id="IPR044127">
    <property type="entry name" value="eIF2g_dom_2"/>
</dbReference>
<evidence type="ECO:0000256" key="1">
    <source>
        <dbReference type="ARBA" id="ARBA00022540"/>
    </source>
</evidence>
<dbReference type="GO" id="GO:0000049">
    <property type="term" value="F:tRNA binding"/>
    <property type="evidence" value="ECO:0007669"/>
    <property type="project" value="InterPro"/>
</dbReference>
<feature type="domain" description="Initiation factor eIF2 gamma C-terminal" evidence="6">
    <location>
        <begin position="135"/>
        <end position="215"/>
    </location>
</feature>
<keyword evidence="5" id="KW-0342">GTP-binding</keyword>
<dbReference type="GO" id="GO:0001731">
    <property type="term" value="P:formation of translation preinitiation complex"/>
    <property type="evidence" value="ECO:0007669"/>
    <property type="project" value="TreeGrafter"/>
</dbReference>
<keyword evidence="1 7" id="KW-0396">Initiation factor</keyword>
<sequence>AIEERIPSPVFDPSHDPMMYVARSFDVNKPGTNPAKLVGGVLGGSLVTGELRVGQEIEISPGIQVTKGNKQTWENVITEITSLRAGTSSLDKIRPGGLAAVGTKLDPFLTKNDSFTGRIVGNVGKAPPVVSDAVVVTHLLKRVVGFAEEQIITPIKSKESLMLTVGTANTVAVVSSGRDDEIEVSLRYPVAANVGARVAIGRRISNRWRLIGYGELKSIA</sequence>
<evidence type="ECO:0000256" key="4">
    <source>
        <dbReference type="ARBA" id="ARBA00022917"/>
    </source>
</evidence>
<reference evidence="7" key="1">
    <citation type="submission" date="2013-08" db="EMBL/GenBank/DDBJ databases">
        <authorList>
            <person name="Mendez C."/>
            <person name="Richter M."/>
            <person name="Ferrer M."/>
            <person name="Sanchez J."/>
        </authorList>
    </citation>
    <scope>NUCLEOTIDE SEQUENCE</scope>
</reference>
<dbReference type="PANTHER" id="PTHR42854">
    <property type="entry name" value="EUKARYOTIC TRANSLATION INITIATION FACTOR 2 SUBUNIT 3 FAMILY MEMBER"/>
    <property type="match status" value="1"/>
</dbReference>
<comment type="caution">
    <text evidence="7">The sequence shown here is derived from an EMBL/GenBank/DDBJ whole genome shotgun (WGS) entry which is preliminary data.</text>
</comment>
<dbReference type="AlphaFoldDB" id="T1B870"/>
<dbReference type="CDD" id="cd03688">
    <property type="entry name" value="eIF2_gamma_II"/>
    <property type="match status" value="1"/>
</dbReference>
<dbReference type="InterPro" id="IPR009001">
    <property type="entry name" value="Transl_elong_EF1A/Init_IF2_C"/>
</dbReference>
<keyword evidence="3" id="KW-0378">Hydrolase</keyword>
<reference evidence="7" key="2">
    <citation type="journal article" date="2014" name="ISME J.">
        <title>Microbial stratification in low pH oxic and suboxic macroscopic growths along an acid mine drainage.</title>
        <authorList>
            <person name="Mendez-Garcia C."/>
            <person name="Mesa V."/>
            <person name="Sprenger R.R."/>
            <person name="Richter M."/>
            <person name="Diez M.S."/>
            <person name="Solano J."/>
            <person name="Bargiela R."/>
            <person name="Golyshina O.V."/>
            <person name="Manteca A."/>
            <person name="Ramos J.L."/>
            <person name="Gallego J.R."/>
            <person name="Llorente I."/>
            <person name="Martins Dos Santos V.A."/>
            <person name="Jensen O.N."/>
            <person name="Pelaez A.I."/>
            <person name="Sanchez J."/>
            <person name="Ferrer M."/>
        </authorList>
    </citation>
    <scope>NUCLEOTIDE SEQUENCE</scope>
</reference>
<dbReference type="InterPro" id="IPR050543">
    <property type="entry name" value="eIF2G"/>
</dbReference>
<dbReference type="GO" id="GO:0003743">
    <property type="term" value="F:translation initiation factor activity"/>
    <property type="evidence" value="ECO:0007669"/>
    <property type="project" value="UniProtKB-KW"/>
</dbReference>
<dbReference type="GO" id="GO:0005525">
    <property type="term" value="F:GTP binding"/>
    <property type="evidence" value="ECO:0007669"/>
    <property type="project" value="UniProtKB-KW"/>
</dbReference>
<evidence type="ECO:0000256" key="3">
    <source>
        <dbReference type="ARBA" id="ARBA00022801"/>
    </source>
</evidence>
<dbReference type="CDD" id="cd15490">
    <property type="entry name" value="eIF2_gamma_III"/>
    <property type="match status" value="1"/>
</dbReference>
<evidence type="ECO:0000259" key="6">
    <source>
        <dbReference type="Pfam" id="PF09173"/>
    </source>
</evidence>
<dbReference type="SUPFAM" id="SSF50465">
    <property type="entry name" value="EF-Tu/eEF-1alpha/eIF2-gamma C-terminal domain"/>
    <property type="match status" value="1"/>
</dbReference>
<dbReference type="Gene3D" id="2.40.30.10">
    <property type="entry name" value="Translation factors"/>
    <property type="match status" value="2"/>
</dbReference>
<organism evidence="7">
    <name type="scientific">mine drainage metagenome</name>
    <dbReference type="NCBI Taxonomy" id="410659"/>
    <lineage>
        <taxon>unclassified sequences</taxon>
        <taxon>metagenomes</taxon>
        <taxon>ecological metagenomes</taxon>
    </lineage>
</organism>
<dbReference type="GO" id="GO:0016787">
    <property type="term" value="F:hydrolase activity"/>
    <property type="evidence" value="ECO:0007669"/>
    <property type="project" value="UniProtKB-KW"/>
</dbReference>
<gene>
    <name evidence="7" type="ORF">B1B_11752</name>
</gene>
<proteinExistence type="predicted"/>
<dbReference type="InterPro" id="IPR015256">
    <property type="entry name" value="eIF2g_C"/>
</dbReference>
<dbReference type="GO" id="GO:0005829">
    <property type="term" value="C:cytosol"/>
    <property type="evidence" value="ECO:0007669"/>
    <property type="project" value="TreeGrafter"/>
</dbReference>
<keyword evidence="4" id="KW-0648">Protein biosynthesis</keyword>
<evidence type="ECO:0000256" key="5">
    <source>
        <dbReference type="ARBA" id="ARBA00023134"/>
    </source>
</evidence>
<dbReference type="Pfam" id="PF09173">
    <property type="entry name" value="eIF2_C"/>
    <property type="match status" value="1"/>
</dbReference>
<protein>
    <submittedName>
        <fullName evidence="7">Translation initiation factor IF-2 subunit gamma</fullName>
    </submittedName>
</protein>
<dbReference type="FunFam" id="2.40.30.10:FF:000009">
    <property type="entry name" value="Eukaryotic translation initiation factor 2 subunit gamma"/>
    <property type="match status" value="1"/>
</dbReference>